<comment type="caution">
    <text evidence="6">The sequence shown here is derived from an EMBL/GenBank/DDBJ whole genome shotgun (WGS) entry which is preliminary data.</text>
</comment>
<evidence type="ECO:0000256" key="1">
    <source>
        <dbReference type="ARBA" id="ARBA00005912"/>
    </source>
</evidence>
<dbReference type="InterPro" id="IPR002661">
    <property type="entry name" value="Ribosome_recyc_fac"/>
</dbReference>
<evidence type="ECO:0000256" key="2">
    <source>
        <dbReference type="ARBA" id="ARBA00022917"/>
    </source>
</evidence>
<keyword evidence="7" id="KW-1185">Reference proteome</keyword>
<evidence type="ECO:0000313" key="7">
    <source>
        <dbReference type="Proteomes" id="UP001597297"/>
    </source>
</evidence>
<feature type="coiled-coil region" evidence="4">
    <location>
        <begin position="149"/>
        <end position="176"/>
    </location>
</feature>
<evidence type="ECO:0000256" key="3">
    <source>
        <dbReference type="HAMAP-Rule" id="MF_00040"/>
    </source>
</evidence>
<evidence type="ECO:0000259" key="5">
    <source>
        <dbReference type="Pfam" id="PF01765"/>
    </source>
</evidence>
<dbReference type="PANTHER" id="PTHR20982">
    <property type="entry name" value="RIBOSOME RECYCLING FACTOR"/>
    <property type="match status" value="1"/>
</dbReference>
<comment type="subcellular location">
    <subcellularLocation>
        <location evidence="3">Cytoplasm</location>
    </subcellularLocation>
</comment>
<comment type="function">
    <text evidence="3">Responsible for the release of ribosomes from messenger RNA at the termination of protein biosynthesis. May increase the efficiency of translation by recycling ribosomes from one round of translation to another.</text>
</comment>
<dbReference type="CDD" id="cd00520">
    <property type="entry name" value="RRF"/>
    <property type="match status" value="1"/>
</dbReference>
<keyword evidence="4" id="KW-0175">Coiled coil</keyword>
<proteinExistence type="inferred from homology"/>
<reference evidence="7" key="1">
    <citation type="journal article" date="2019" name="Int. J. Syst. Evol. Microbiol.">
        <title>The Global Catalogue of Microorganisms (GCM) 10K type strain sequencing project: providing services to taxonomists for standard genome sequencing and annotation.</title>
        <authorList>
            <consortium name="The Broad Institute Genomics Platform"/>
            <consortium name="The Broad Institute Genome Sequencing Center for Infectious Disease"/>
            <person name="Wu L."/>
            <person name="Ma J."/>
        </authorList>
    </citation>
    <scope>NUCLEOTIDE SEQUENCE [LARGE SCALE GENOMIC DNA]</scope>
    <source>
        <strain evidence="7">JCM 16545</strain>
    </source>
</reference>
<sequence length="188" mass="21142">MEPTTVLEEIEMAMEAAIEHMGVEFGGVRTGKASPALVENVTIDVKSYGSKMKLRELAVITTPEPRQIMIQPYDATTVDDIDRGIREAQLGFNPVNEGKALRLPIPELTEERRQEMVKRVKTISEDTKVRLRTCRKEGMDKGKKMKNENVLTEDSLRDFEAEVQEITNKYVKAVDEATAAKEADVMTV</sequence>
<comment type="similarity">
    <text evidence="1 3">Belongs to the RRF family.</text>
</comment>
<dbReference type="Gene3D" id="3.30.1360.40">
    <property type="match status" value="1"/>
</dbReference>
<dbReference type="Proteomes" id="UP001597297">
    <property type="component" value="Unassembled WGS sequence"/>
</dbReference>
<feature type="domain" description="Ribosome recycling factor" evidence="5">
    <location>
        <begin position="24"/>
        <end position="186"/>
    </location>
</feature>
<dbReference type="RefSeq" id="WP_377092973.1">
    <property type="nucleotide sequence ID" value="NZ_JBHSJM010000001.1"/>
</dbReference>
<keyword evidence="3" id="KW-0963">Cytoplasm</keyword>
<dbReference type="HAMAP" id="MF_00040">
    <property type="entry name" value="RRF"/>
    <property type="match status" value="1"/>
</dbReference>
<protein>
    <recommendedName>
        <fullName evidence="3">Ribosome-recycling factor</fullName>
        <shortName evidence="3">RRF</shortName>
    </recommendedName>
    <alternativeName>
        <fullName evidence="3">Ribosome-releasing factor</fullName>
    </alternativeName>
</protein>
<dbReference type="InterPro" id="IPR023584">
    <property type="entry name" value="Ribosome_recyc_fac_dom"/>
</dbReference>
<accession>A0ABW5E3J3</accession>
<dbReference type="Gene3D" id="1.10.132.20">
    <property type="entry name" value="Ribosome-recycling factor"/>
    <property type="match status" value="1"/>
</dbReference>
<dbReference type="Pfam" id="PF01765">
    <property type="entry name" value="RRF"/>
    <property type="match status" value="1"/>
</dbReference>
<evidence type="ECO:0000256" key="4">
    <source>
        <dbReference type="SAM" id="Coils"/>
    </source>
</evidence>
<dbReference type="NCBIfam" id="TIGR00496">
    <property type="entry name" value="frr"/>
    <property type="match status" value="1"/>
</dbReference>
<dbReference type="SUPFAM" id="SSF55194">
    <property type="entry name" value="Ribosome recycling factor, RRF"/>
    <property type="match status" value="1"/>
</dbReference>
<keyword evidence="2 3" id="KW-0648">Protein biosynthesis</keyword>
<dbReference type="PANTHER" id="PTHR20982:SF3">
    <property type="entry name" value="MITOCHONDRIAL RIBOSOME RECYCLING FACTOR PSEUDO 1"/>
    <property type="match status" value="1"/>
</dbReference>
<organism evidence="6 7">
    <name type="scientific">Rubritalea spongiae</name>
    <dbReference type="NCBI Taxonomy" id="430797"/>
    <lineage>
        <taxon>Bacteria</taxon>
        <taxon>Pseudomonadati</taxon>
        <taxon>Verrucomicrobiota</taxon>
        <taxon>Verrucomicrobiia</taxon>
        <taxon>Verrucomicrobiales</taxon>
        <taxon>Rubritaleaceae</taxon>
        <taxon>Rubritalea</taxon>
    </lineage>
</organism>
<name>A0ABW5E3J3_9BACT</name>
<evidence type="ECO:0000313" key="6">
    <source>
        <dbReference type="EMBL" id="MFD2276538.1"/>
    </source>
</evidence>
<dbReference type="EMBL" id="JBHUJC010000025">
    <property type="protein sequence ID" value="MFD2276538.1"/>
    <property type="molecule type" value="Genomic_DNA"/>
</dbReference>
<dbReference type="InterPro" id="IPR036191">
    <property type="entry name" value="RRF_sf"/>
</dbReference>
<gene>
    <name evidence="3 6" type="primary">frr</name>
    <name evidence="6" type="ORF">ACFSQZ_08675</name>
</gene>